<feature type="chain" id="PRO_5041012915" description="Hydrophobin" evidence="6">
    <location>
        <begin position="19"/>
        <end position="101"/>
    </location>
</feature>
<evidence type="ECO:0000256" key="5">
    <source>
        <dbReference type="ARBA" id="ARBA00023157"/>
    </source>
</evidence>
<dbReference type="GO" id="GO:0009277">
    <property type="term" value="C:fungal-type cell wall"/>
    <property type="evidence" value="ECO:0007669"/>
    <property type="project" value="InterPro"/>
</dbReference>
<comment type="similarity">
    <text evidence="2 6">Belongs to the fungal hydrophobin family.</text>
</comment>
<evidence type="ECO:0000256" key="4">
    <source>
        <dbReference type="ARBA" id="ARBA00022525"/>
    </source>
</evidence>
<dbReference type="InterPro" id="IPR001338">
    <property type="entry name" value="Class_I_Hydrophobin"/>
</dbReference>
<keyword evidence="4 6" id="KW-0964">Secreted</keyword>
<protein>
    <recommendedName>
        <fullName evidence="6">Hydrophobin</fullName>
    </recommendedName>
</protein>
<evidence type="ECO:0000256" key="3">
    <source>
        <dbReference type="ARBA" id="ARBA00022512"/>
    </source>
</evidence>
<keyword evidence="3 6" id="KW-0134">Cell wall</keyword>
<feature type="signal peptide" evidence="6">
    <location>
        <begin position="1"/>
        <end position="18"/>
    </location>
</feature>
<evidence type="ECO:0000313" key="7">
    <source>
        <dbReference type="EMBL" id="KAF9447581.1"/>
    </source>
</evidence>
<comment type="subcellular location">
    <subcellularLocation>
        <location evidence="1 6">Secreted</location>
        <location evidence="1 6">Cell wall</location>
    </subcellularLocation>
</comment>
<dbReference type="EMBL" id="MU151193">
    <property type="protein sequence ID" value="KAF9447581.1"/>
    <property type="molecule type" value="Genomic_DNA"/>
</dbReference>
<evidence type="ECO:0000256" key="1">
    <source>
        <dbReference type="ARBA" id="ARBA00004191"/>
    </source>
</evidence>
<dbReference type="AlphaFoldDB" id="A0A9P5XD00"/>
<keyword evidence="5 6" id="KW-1015">Disulfide bond</keyword>
<dbReference type="GO" id="GO:0005199">
    <property type="term" value="F:structural constituent of cell wall"/>
    <property type="evidence" value="ECO:0007669"/>
    <property type="project" value="InterPro"/>
</dbReference>
<reference evidence="7" key="1">
    <citation type="submission" date="2020-11" db="EMBL/GenBank/DDBJ databases">
        <authorList>
            <consortium name="DOE Joint Genome Institute"/>
            <person name="Ahrendt S."/>
            <person name="Riley R."/>
            <person name="Andreopoulos W."/>
            <person name="Labutti K."/>
            <person name="Pangilinan J."/>
            <person name="Ruiz-Duenas F.J."/>
            <person name="Barrasa J.M."/>
            <person name="Sanchez-Garcia M."/>
            <person name="Camarero S."/>
            <person name="Miyauchi S."/>
            <person name="Serrano A."/>
            <person name="Linde D."/>
            <person name="Babiker R."/>
            <person name="Drula E."/>
            <person name="Ayuso-Fernandez I."/>
            <person name="Pacheco R."/>
            <person name="Padilla G."/>
            <person name="Ferreira P."/>
            <person name="Barriuso J."/>
            <person name="Kellner H."/>
            <person name="Castanera R."/>
            <person name="Alfaro M."/>
            <person name="Ramirez L."/>
            <person name="Pisabarro A.G."/>
            <person name="Kuo A."/>
            <person name="Tritt A."/>
            <person name="Lipzen A."/>
            <person name="He G."/>
            <person name="Yan M."/>
            <person name="Ng V."/>
            <person name="Cullen D."/>
            <person name="Martin F."/>
            <person name="Rosso M.-N."/>
            <person name="Henrissat B."/>
            <person name="Hibbett D."/>
            <person name="Martinez A.T."/>
            <person name="Grigoriev I.V."/>
        </authorList>
    </citation>
    <scope>NUCLEOTIDE SEQUENCE</scope>
    <source>
        <strain evidence="7">MF-IS2</strain>
    </source>
</reference>
<gene>
    <name evidence="7" type="ORF">P691DRAFT_760636</name>
</gene>
<organism evidence="7 8">
    <name type="scientific">Macrolepiota fuliginosa MF-IS2</name>
    <dbReference type="NCBI Taxonomy" id="1400762"/>
    <lineage>
        <taxon>Eukaryota</taxon>
        <taxon>Fungi</taxon>
        <taxon>Dikarya</taxon>
        <taxon>Basidiomycota</taxon>
        <taxon>Agaricomycotina</taxon>
        <taxon>Agaricomycetes</taxon>
        <taxon>Agaricomycetidae</taxon>
        <taxon>Agaricales</taxon>
        <taxon>Agaricineae</taxon>
        <taxon>Agaricaceae</taxon>
        <taxon>Macrolepiota</taxon>
    </lineage>
</organism>
<sequence>MYCTKLIALVSLVATVRSAPQYLCPPDDKCVCCSSLKDPTYFSAVEHKGKNAGQVGYNCTTFNFETKYDLDKCSGQPACCSGNTKVDDSVKYIYGCSPLRY</sequence>
<evidence type="ECO:0000256" key="6">
    <source>
        <dbReference type="RuleBase" id="RU365009"/>
    </source>
</evidence>
<comment type="caution">
    <text evidence="7">The sequence shown here is derived from an EMBL/GenBank/DDBJ whole genome shotgun (WGS) entry which is preliminary data.</text>
</comment>
<dbReference type="Proteomes" id="UP000807342">
    <property type="component" value="Unassembled WGS sequence"/>
</dbReference>
<evidence type="ECO:0000256" key="2">
    <source>
        <dbReference type="ARBA" id="ARBA00010446"/>
    </source>
</evidence>
<accession>A0A9P5XD00</accession>
<proteinExistence type="inferred from homology"/>
<evidence type="ECO:0000313" key="8">
    <source>
        <dbReference type="Proteomes" id="UP000807342"/>
    </source>
</evidence>
<keyword evidence="8" id="KW-1185">Reference proteome</keyword>
<dbReference type="Pfam" id="PF01185">
    <property type="entry name" value="Hydrophobin"/>
    <property type="match status" value="1"/>
</dbReference>
<keyword evidence="6" id="KW-0732">Signal</keyword>
<name>A0A9P5XD00_9AGAR</name>